<dbReference type="eggNOG" id="ENOG502SIDW">
    <property type="taxonomic scope" value="Eukaryota"/>
</dbReference>
<keyword evidence="2" id="KW-1185">Reference proteome</keyword>
<evidence type="ECO:0000313" key="2">
    <source>
        <dbReference type="Proteomes" id="UP000030651"/>
    </source>
</evidence>
<dbReference type="OrthoDB" id="5169850at2759"/>
<dbReference type="OMA" id="GVFDKEY"/>
<dbReference type="RefSeq" id="XP_007830994.1">
    <property type="nucleotide sequence ID" value="XM_007832803.1"/>
</dbReference>
<dbReference type="GeneID" id="19269235"/>
<evidence type="ECO:0000313" key="1">
    <source>
        <dbReference type="EMBL" id="ETS82346.1"/>
    </source>
</evidence>
<dbReference type="HOGENOM" id="CLU_067124_0_0_1"/>
<dbReference type="InParanoid" id="W3XAZ6"/>
<reference evidence="2" key="1">
    <citation type="journal article" date="2015" name="BMC Genomics">
        <title>Genomic and transcriptomic analysis of the endophytic fungus Pestalotiopsis fici reveals its lifestyle and high potential for synthesis of natural products.</title>
        <authorList>
            <person name="Wang X."/>
            <person name="Zhang X."/>
            <person name="Liu L."/>
            <person name="Xiang M."/>
            <person name="Wang W."/>
            <person name="Sun X."/>
            <person name="Che Y."/>
            <person name="Guo L."/>
            <person name="Liu G."/>
            <person name="Guo L."/>
            <person name="Wang C."/>
            <person name="Yin W.B."/>
            <person name="Stadler M."/>
            <person name="Zhang X."/>
            <person name="Liu X."/>
        </authorList>
    </citation>
    <scope>NUCLEOTIDE SEQUENCE [LARGE SCALE GENOMIC DNA]</scope>
    <source>
        <strain evidence="2">W106-1 / CGMCC3.15140</strain>
    </source>
</reference>
<dbReference type="Proteomes" id="UP000030651">
    <property type="component" value="Unassembled WGS sequence"/>
</dbReference>
<dbReference type="AlphaFoldDB" id="W3XAZ6"/>
<sequence>MTVDTGLPPRYEIRTLGMEHLDWCKALIMHSNVFGSPIWAIVYPENKTHRLYETYHAIDYLVRHQLESGLSLGIIDKEYVYKKPESAATGGRLYWDLKNENVEEDELLEQMDFPLVSVALAYDGFNKLDHARIEPLIATLPPFGVMYAVLAERDPRDPDSWQPKVPGQVLMRNATATKLDEESHGFMKILARYMMHKAASEGFRGIQIETAHDAVSHVWGKPPSPFVGHRVSELNSDYALKDENGNTSYPFYPAKQDMVKIYVDLKP</sequence>
<gene>
    <name evidence="1" type="ORF">PFICI_04222</name>
</gene>
<dbReference type="KEGG" id="pfy:PFICI_04222"/>
<dbReference type="EMBL" id="KI912111">
    <property type="protein sequence ID" value="ETS82346.1"/>
    <property type="molecule type" value="Genomic_DNA"/>
</dbReference>
<proteinExistence type="predicted"/>
<organism evidence="1 2">
    <name type="scientific">Pestalotiopsis fici (strain W106-1 / CGMCC3.15140)</name>
    <dbReference type="NCBI Taxonomy" id="1229662"/>
    <lineage>
        <taxon>Eukaryota</taxon>
        <taxon>Fungi</taxon>
        <taxon>Dikarya</taxon>
        <taxon>Ascomycota</taxon>
        <taxon>Pezizomycotina</taxon>
        <taxon>Sordariomycetes</taxon>
        <taxon>Xylariomycetidae</taxon>
        <taxon>Amphisphaeriales</taxon>
        <taxon>Sporocadaceae</taxon>
        <taxon>Pestalotiopsis</taxon>
    </lineage>
</organism>
<name>W3XAZ6_PESFW</name>
<protein>
    <submittedName>
        <fullName evidence="1">Uncharacterized protein</fullName>
    </submittedName>
</protein>
<accession>W3XAZ6</accession>